<feature type="repeat" description="PPR" evidence="3">
    <location>
        <begin position="185"/>
        <end position="215"/>
    </location>
</feature>
<dbReference type="PANTHER" id="PTHR47447:SF17">
    <property type="entry name" value="OS12G0638900 PROTEIN"/>
    <property type="match status" value="1"/>
</dbReference>
<evidence type="ECO:0000256" key="1">
    <source>
        <dbReference type="ARBA" id="ARBA00007626"/>
    </source>
</evidence>
<protein>
    <submittedName>
        <fullName evidence="5">Pentatricopeptide repeat-containing protein</fullName>
    </submittedName>
</protein>
<feature type="region of interest" description="Disordered" evidence="4">
    <location>
        <begin position="1"/>
        <end position="55"/>
    </location>
</feature>
<evidence type="ECO:0000256" key="3">
    <source>
        <dbReference type="PROSITE-ProRule" id="PRU00708"/>
    </source>
</evidence>
<keyword evidence="2" id="KW-0677">Repeat</keyword>
<gene>
    <name evidence="5" type="ORF">CFP56_032550</name>
</gene>
<organism evidence="5 6">
    <name type="scientific">Quercus suber</name>
    <name type="common">Cork oak</name>
    <dbReference type="NCBI Taxonomy" id="58331"/>
    <lineage>
        <taxon>Eukaryota</taxon>
        <taxon>Viridiplantae</taxon>
        <taxon>Streptophyta</taxon>
        <taxon>Embryophyta</taxon>
        <taxon>Tracheophyta</taxon>
        <taxon>Spermatophyta</taxon>
        <taxon>Magnoliopsida</taxon>
        <taxon>eudicotyledons</taxon>
        <taxon>Gunneridae</taxon>
        <taxon>Pentapetalae</taxon>
        <taxon>rosids</taxon>
        <taxon>fabids</taxon>
        <taxon>Fagales</taxon>
        <taxon>Fagaceae</taxon>
        <taxon>Quercus</taxon>
    </lineage>
</organism>
<feature type="repeat" description="PPR" evidence="3">
    <location>
        <begin position="220"/>
        <end position="254"/>
    </location>
</feature>
<dbReference type="Pfam" id="PF13812">
    <property type="entry name" value="PPR_3"/>
    <property type="match status" value="1"/>
</dbReference>
<dbReference type="PROSITE" id="PS51375">
    <property type="entry name" value="PPR"/>
    <property type="match status" value="3"/>
</dbReference>
<dbReference type="Gene3D" id="1.25.40.10">
    <property type="entry name" value="Tetratricopeptide repeat domain"/>
    <property type="match status" value="2"/>
</dbReference>
<name>A0AAW0LUI8_QUESU</name>
<dbReference type="PANTHER" id="PTHR47447">
    <property type="entry name" value="OS03G0856100 PROTEIN"/>
    <property type="match status" value="1"/>
</dbReference>
<dbReference type="InterPro" id="IPR011990">
    <property type="entry name" value="TPR-like_helical_dom_sf"/>
</dbReference>
<keyword evidence="6" id="KW-1185">Reference proteome</keyword>
<sequence length="325" mass="36710">MASLSLSLSLSSTPTHPFPPSFSRRLTTKPPPSSSNAAAIPDDKPNALTVPERSQTQRKVMIDIEKLKKREAKERKEEVNSKIASRKAISIILRREATKALIEKKRGPTNSKKLLPRTVLEALHERIKALRPDSALKFTLFPSYILCNQMELDIMLHSQSSNLFFLLPKRFSEMESTLSAGVQPNIRTFNILLDSYGKAGEYEKMSAVMEYMQKYHNSWTIVTYNVVIDAFGKAGDLKQMEYLFRLMRSERSKPSCVTLCSLVRAYGQAGKPEKIGGVLHVVLDTVFFNCLVDAYGRMGCFAEMKGVLDMMEQKDVSLIRLHIEP</sequence>
<feature type="repeat" description="PPR" evidence="3">
    <location>
        <begin position="284"/>
        <end position="318"/>
    </location>
</feature>
<evidence type="ECO:0000256" key="4">
    <source>
        <dbReference type="SAM" id="MobiDB-lite"/>
    </source>
</evidence>
<accession>A0AAW0LUI8</accession>
<proteinExistence type="inferred from homology"/>
<evidence type="ECO:0000313" key="6">
    <source>
        <dbReference type="Proteomes" id="UP000237347"/>
    </source>
</evidence>
<dbReference type="NCBIfam" id="TIGR00756">
    <property type="entry name" value="PPR"/>
    <property type="match status" value="3"/>
</dbReference>
<dbReference type="InterPro" id="IPR002885">
    <property type="entry name" value="PPR_rpt"/>
</dbReference>
<dbReference type="Pfam" id="PF01535">
    <property type="entry name" value="PPR"/>
    <property type="match status" value="2"/>
</dbReference>
<dbReference type="Proteomes" id="UP000237347">
    <property type="component" value="Unassembled WGS sequence"/>
</dbReference>
<dbReference type="AlphaFoldDB" id="A0AAW0LUI8"/>
<evidence type="ECO:0000256" key="2">
    <source>
        <dbReference type="ARBA" id="ARBA00022737"/>
    </source>
</evidence>
<dbReference type="EMBL" id="PKMF04000056">
    <property type="protein sequence ID" value="KAK7854322.1"/>
    <property type="molecule type" value="Genomic_DNA"/>
</dbReference>
<reference evidence="5 6" key="1">
    <citation type="journal article" date="2018" name="Sci. Data">
        <title>The draft genome sequence of cork oak.</title>
        <authorList>
            <person name="Ramos A.M."/>
            <person name="Usie A."/>
            <person name="Barbosa P."/>
            <person name="Barros P.M."/>
            <person name="Capote T."/>
            <person name="Chaves I."/>
            <person name="Simoes F."/>
            <person name="Abreu I."/>
            <person name="Carrasquinho I."/>
            <person name="Faro C."/>
            <person name="Guimaraes J.B."/>
            <person name="Mendonca D."/>
            <person name="Nobrega F."/>
            <person name="Rodrigues L."/>
            <person name="Saibo N.J.M."/>
            <person name="Varela M.C."/>
            <person name="Egas C."/>
            <person name="Matos J."/>
            <person name="Miguel C.M."/>
            <person name="Oliveira M.M."/>
            <person name="Ricardo C.P."/>
            <person name="Goncalves S."/>
        </authorList>
    </citation>
    <scope>NUCLEOTIDE SEQUENCE [LARGE SCALE GENOMIC DNA]</scope>
    <source>
        <strain evidence="6">cv. HL8</strain>
    </source>
</reference>
<comment type="similarity">
    <text evidence="1">Belongs to the PPR family. P subfamily.</text>
</comment>
<feature type="compositionally biased region" description="Low complexity" evidence="4">
    <location>
        <begin position="1"/>
        <end position="15"/>
    </location>
</feature>
<comment type="caution">
    <text evidence="5">The sequence shown here is derived from an EMBL/GenBank/DDBJ whole genome shotgun (WGS) entry which is preliminary data.</text>
</comment>
<evidence type="ECO:0000313" key="5">
    <source>
        <dbReference type="EMBL" id="KAK7854322.1"/>
    </source>
</evidence>